<dbReference type="EMBL" id="CP040710">
    <property type="protein sequence ID" value="QCX00982.1"/>
    <property type="molecule type" value="Genomic_DNA"/>
</dbReference>
<dbReference type="Proteomes" id="UP000310017">
    <property type="component" value="Chromosome"/>
</dbReference>
<evidence type="ECO:0000256" key="6">
    <source>
        <dbReference type="ARBA" id="ARBA00022837"/>
    </source>
</evidence>
<evidence type="ECO:0000259" key="7">
    <source>
        <dbReference type="Pfam" id="PF00884"/>
    </source>
</evidence>
<dbReference type="OrthoDB" id="9763552at2"/>
<keyword evidence="6" id="KW-0106">Calcium</keyword>
<proteinExistence type="inferred from homology"/>
<dbReference type="SUPFAM" id="SSF53649">
    <property type="entry name" value="Alkaline phosphatase-like"/>
    <property type="match status" value="1"/>
</dbReference>
<evidence type="ECO:0000313" key="9">
    <source>
        <dbReference type="Proteomes" id="UP000310017"/>
    </source>
</evidence>
<evidence type="ECO:0000256" key="4">
    <source>
        <dbReference type="ARBA" id="ARBA00022729"/>
    </source>
</evidence>
<dbReference type="InterPro" id="IPR035874">
    <property type="entry name" value="IDS"/>
</dbReference>
<dbReference type="AlphaFoldDB" id="A0A5B7SRX5"/>
<reference evidence="8 9" key="1">
    <citation type="submission" date="2019-05" db="EMBL/GenBank/DDBJ databases">
        <title>Genome sequencing of F202Z8.</title>
        <authorList>
            <person name="Kwon Y.M."/>
        </authorList>
    </citation>
    <scope>NUCLEOTIDE SEQUENCE [LARGE SCALE GENOMIC DNA]</scope>
    <source>
        <strain evidence="8 9">F202Z8</strain>
    </source>
</reference>
<dbReference type="InterPro" id="IPR017850">
    <property type="entry name" value="Alkaline_phosphatase_core_sf"/>
</dbReference>
<dbReference type="InterPro" id="IPR000917">
    <property type="entry name" value="Sulfatase_N"/>
</dbReference>
<name>A0A5B7SRX5_9FLAO</name>
<organism evidence="8 9">
    <name type="scientific">Aggregatimonas sangjinii</name>
    <dbReference type="NCBI Taxonomy" id="2583587"/>
    <lineage>
        <taxon>Bacteria</taxon>
        <taxon>Pseudomonadati</taxon>
        <taxon>Bacteroidota</taxon>
        <taxon>Flavobacteriia</taxon>
        <taxon>Flavobacteriales</taxon>
        <taxon>Flavobacteriaceae</taxon>
        <taxon>Aggregatimonas</taxon>
    </lineage>
</organism>
<evidence type="ECO:0000256" key="3">
    <source>
        <dbReference type="ARBA" id="ARBA00022723"/>
    </source>
</evidence>
<dbReference type="GO" id="GO:0004423">
    <property type="term" value="F:iduronate-2-sulfatase activity"/>
    <property type="evidence" value="ECO:0007669"/>
    <property type="project" value="InterPro"/>
</dbReference>
<comment type="similarity">
    <text evidence="2">Belongs to the sulfatase family.</text>
</comment>
<dbReference type="Pfam" id="PF00884">
    <property type="entry name" value="Sulfatase"/>
    <property type="match status" value="1"/>
</dbReference>
<keyword evidence="5" id="KW-0378">Hydrolase</keyword>
<dbReference type="CDD" id="cd16030">
    <property type="entry name" value="iduronate-2-sulfatase"/>
    <property type="match status" value="1"/>
</dbReference>
<evidence type="ECO:0000256" key="2">
    <source>
        <dbReference type="ARBA" id="ARBA00008779"/>
    </source>
</evidence>
<dbReference type="RefSeq" id="WP_138853325.1">
    <property type="nucleotide sequence ID" value="NZ_CP040710.1"/>
</dbReference>
<evidence type="ECO:0000256" key="5">
    <source>
        <dbReference type="ARBA" id="ARBA00022801"/>
    </source>
</evidence>
<dbReference type="GO" id="GO:0005737">
    <property type="term" value="C:cytoplasm"/>
    <property type="evidence" value="ECO:0007669"/>
    <property type="project" value="TreeGrafter"/>
</dbReference>
<sequence length="497" mass="56538">MIQSIGFFRSLILFAFLPLFGCVESEKEEKTAYNVLFIAVDDLRTELNCYGASHIKSPNIDRMAANGVRFANAHVQQAICMASRASILSGIRPERQGIYTGESVNDIIPDVLTMNRFFEQEGYAIASLGKIYHYGQDTENQFGEDYIEANGTWKGLGYVTEEAIEKMALTEKERRGPPFESADVHDTIYQDGLNTHNAIRALENLKNQEKPFFMAVGLVKPHLPFNAPKKYWDLYPEGSVSLSPLTERPKNSNHYTVRPTGELTNYYGTPDSFSEVADSTAITLRRGYFACVSYIDAQVGKLMDKLEELELKENTIVVLWGDHGYKLGDYNSWCKWSNMNLDTNVPLIFNIPQGKKGAIYDHPVEILDLYPTLAELCSLKPPAHLDGKSLVSILNDPETEPKEKAYAYSIWPDNRWNYDKTVMGYSVTDNRYNYVEWVQLKSGEVLDRELYDHKNDPLETVNVIADAQYNTVIEELAQKVALRKEATDHEHNFKNLR</sequence>
<keyword evidence="3" id="KW-0479">Metal-binding</keyword>
<feature type="domain" description="Sulfatase N-terminal" evidence="7">
    <location>
        <begin position="34"/>
        <end position="376"/>
    </location>
</feature>
<evidence type="ECO:0000256" key="1">
    <source>
        <dbReference type="ARBA" id="ARBA00001913"/>
    </source>
</evidence>
<dbReference type="Gene3D" id="3.40.720.10">
    <property type="entry name" value="Alkaline Phosphatase, subunit A"/>
    <property type="match status" value="1"/>
</dbReference>
<dbReference type="PANTHER" id="PTHR45953">
    <property type="entry name" value="IDURONATE 2-SULFATASE"/>
    <property type="match status" value="1"/>
</dbReference>
<gene>
    <name evidence="8" type="ORF">FGM00_12985</name>
</gene>
<accession>A0A5B7SRX5</accession>
<keyword evidence="9" id="KW-1185">Reference proteome</keyword>
<dbReference type="PANTHER" id="PTHR45953:SF1">
    <property type="entry name" value="IDURONATE 2-SULFATASE"/>
    <property type="match status" value="1"/>
</dbReference>
<evidence type="ECO:0000313" key="8">
    <source>
        <dbReference type="EMBL" id="QCX00982.1"/>
    </source>
</evidence>
<dbReference type="KEGG" id="asag:FGM00_12985"/>
<dbReference type="GO" id="GO:0046872">
    <property type="term" value="F:metal ion binding"/>
    <property type="evidence" value="ECO:0007669"/>
    <property type="project" value="UniProtKB-KW"/>
</dbReference>
<keyword evidence="4" id="KW-0732">Signal</keyword>
<comment type="cofactor">
    <cofactor evidence="1">
        <name>Ca(2+)</name>
        <dbReference type="ChEBI" id="CHEBI:29108"/>
    </cofactor>
</comment>
<protein>
    <submittedName>
        <fullName evidence="8">Sulfatase</fullName>
    </submittedName>
</protein>